<dbReference type="STRING" id="759272.G0S2V4"/>
<dbReference type="SMART" id="SM00248">
    <property type="entry name" value="ANK"/>
    <property type="match status" value="4"/>
</dbReference>
<dbReference type="InterPro" id="IPR036770">
    <property type="entry name" value="Ankyrin_rpt-contain_sf"/>
</dbReference>
<dbReference type="OrthoDB" id="823504at2759"/>
<dbReference type="Pfam" id="PF12796">
    <property type="entry name" value="Ank_2"/>
    <property type="match status" value="2"/>
</dbReference>
<accession>G0S2V4</accession>
<sequence>MTKPTIPEIGKLSYLKEIDPSLRLRRAIHLNDAPLVRRILRTHPDLLHNPDHSLTGNANTNLHLAASLGHLSIVQLLISLGHESPTPALNDDHQTALMLASAAGHTEVVHFLAQHDPSCILRQDMRGRDAIMHASSSGHDTVVQILLTYVPGGAEAALARTDIEGNTALHYASGNGHLLVLRTLLAAGADPYRRNVWNWRARDYCATVRTEVYYDSLVPKEGENGNGAPSRSGSPEARKKGFGARLVGLEVGD</sequence>
<keyword evidence="4" id="KW-1185">Reference proteome</keyword>
<dbReference type="eggNOG" id="KOG0504">
    <property type="taxonomic scope" value="Eukaryota"/>
</dbReference>
<dbReference type="PANTHER" id="PTHR24121:SF23">
    <property type="entry name" value="NO MECHANORECEPTOR POTENTIAL C, ISOFORM H"/>
    <property type="match status" value="1"/>
</dbReference>
<dbReference type="PROSITE" id="PS50088">
    <property type="entry name" value="ANK_REPEAT"/>
    <property type="match status" value="2"/>
</dbReference>
<dbReference type="Proteomes" id="UP000008066">
    <property type="component" value="Unassembled WGS sequence"/>
</dbReference>
<proteinExistence type="predicted"/>
<dbReference type="PROSITE" id="PS50297">
    <property type="entry name" value="ANK_REP_REGION"/>
    <property type="match status" value="2"/>
</dbReference>
<dbReference type="InterPro" id="IPR002110">
    <property type="entry name" value="Ankyrin_rpt"/>
</dbReference>
<evidence type="ECO:0000313" key="3">
    <source>
        <dbReference type="EMBL" id="EGS22337.1"/>
    </source>
</evidence>
<protein>
    <submittedName>
        <fullName evidence="3">Uncharacterized protein</fullName>
    </submittedName>
</protein>
<feature type="region of interest" description="Disordered" evidence="2">
    <location>
        <begin position="218"/>
        <end position="253"/>
    </location>
</feature>
<feature type="repeat" description="ANK" evidence="1">
    <location>
        <begin position="57"/>
        <end position="81"/>
    </location>
</feature>
<dbReference type="SUPFAM" id="SSF48403">
    <property type="entry name" value="Ankyrin repeat"/>
    <property type="match status" value="1"/>
</dbReference>
<dbReference type="Gene3D" id="1.25.40.20">
    <property type="entry name" value="Ankyrin repeat-containing domain"/>
    <property type="match status" value="2"/>
</dbReference>
<dbReference type="KEGG" id="cthr:CTHT_0018610"/>
<organism evidence="4">
    <name type="scientific">Chaetomium thermophilum (strain DSM 1495 / CBS 144.50 / IMI 039719)</name>
    <name type="common">Thermochaetoides thermophila</name>
    <dbReference type="NCBI Taxonomy" id="759272"/>
    <lineage>
        <taxon>Eukaryota</taxon>
        <taxon>Fungi</taxon>
        <taxon>Dikarya</taxon>
        <taxon>Ascomycota</taxon>
        <taxon>Pezizomycotina</taxon>
        <taxon>Sordariomycetes</taxon>
        <taxon>Sordariomycetidae</taxon>
        <taxon>Sordariales</taxon>
        <taxon>Chaetomiaceae</taxon>
        <taxon>Thermochaetoides</taxon>
    </lineage>
</organism>
<dbReference type="AlphaFoldDB" id="G0S2V4"/>
<dbReference type="EMBL" id="GL988040">
    <property type="protein sequence ID" value="EGS22337.1"/>
    <property type="molecule type" value="Genomic_DNA"/>
</dbReference>
<evidence type="ECO:0000313" key="4">
    <source>
        <dbReference type="Proteomes" id="UP000008066"/>
    </source>
</evidence>
<evidence type="ECO:0000256" key="1">
    <source>
        <dbReference type="PROSITE-ProRule" id="PRU00023"/>
    </source>
</evidence>
<reference evidence="3 4" key="1">
    <citation type="journal article" date="2011" name="Cell">
        <title>Insight into structure and assembly of the nuclear pore complex by utilizing the genome of a eukaryotic thermophile.</title>
        <authorList>
            <person name="Amlacher S."/>
            <person name="Sarges P."/>
            <person name="Flemming D."/>
            <person name="van Noort V."/>
            <person name="Kunze R."/>
            <person name="Devos D.P."/>
            <person name="Arumugam M."/>
            <person name="Bork P."/>
            <person name="Hurt E."/>
        </authorList>
    </citation>
    <scope>NUCLEOTIDE SEQUENCE [LARGE SCALE GENOMIC DNA]</scope>
    <source>
        <strain evidence="4">DSM 1495 / CBS 144.50 / IMI 039719</strain>
    </source>
</reference>
<dbReference type="OMA" id="KRNIWSW"/>
<dbReference type="RefSeq" id="XP_006692356.1">
    <property type="nucleotide sequence ID" value="XM_006692293.1"/>
</dbReference>
<feature type="repeat" description="ANK" evidence="1">
    <location>
        <begin position="164"/>
        <end position="196"/>
    </location>
</feature>
<dbReference type="PANTHER" id="PTHR24121">
    <property type="entry name" value="NO MECHANORECEPTOR POTENTIAL C, ISOFORM D-RELATED"/>
    <property type="match status" value="1"/>
</dbReference>
<gene>
    <name evidence="3" type="ORF">CTHT_0018610</name>
</gene>
<dbReference type="GeneID" id="18255899"/>
<name>G0S2V4_CHATD</name>
<dbReference type="HOGENOM" id="CLU_063727_1_0_1"/>
<evidence type="ECO:0000256" key="2">
    <source>
        <dbReference type="SAM" id="MobiDB-lite"/>
    </source>
</evidence>
<keyword evidence="1" id="KW-0040">ANK repeat</keyword>